<gene>
    <name evidence="1" type="ORF">TrRE_jg11671</name>
</gene>
<dbReference type="InterPro" id="IPR029063">
    <property type="entry name" value="SAM-dependent_MTases_sf"/>
</dbReference>
<accession>A0A9W7L158</accession>
<name>A0A9W7L158_9STRA</name>
<dbReference type="SUPFAM" id="SSF53335">
    <property type="entry name" value="S-adenosyl-L-methionine-dependent methyltransferases"/>
    <property type="match status" value="1"/>
</dbReference>
<feature type="non-terminal residue" evidence="1">
    <location>
        <position position="1"/>
    </location>
</feature>
<organism evidence="1 2">
    <name type="scientific">Triparma retinervis</name>
    <dbReference type="NCBI Taxonomy" id="2557542"/>
    <lineage>
        <taxon>Eukaryota</taxon>
        <taxon>Sar</taxon>
        <taxon>Stramenopiles</taxon>
        <taxon>Ochrophyta</taxon>
        <taxon>Bolidophyceae</taxon>
        <taxon>Parmales</taxon>
        <taxon>Triparmaceae</taxon>
        <taxon>Triparma</taxon>
    </lineage>
</organism>
<evidence type="ECO:0000313" key="1">
    <source>
        <dbReference type="EMBL" id="GMI20888.1"/>
    </source>
</evidence>
<dbReference type="InterPro" id="IPR019410">
    <property type="entry name" value="Methyltransf_16"/>
</dbReference>
<reference evidence="1" key="1">
    <citation type="submission" date="2022-07" db="EMBL/GenBank/DDBJ databases">
        <title>Genome analysis of Parmales, a sister group of diatoms, reveals the evolutionary specialization of diatoms from phago-mixotrophs to photoautotrophs.</title>
        <authorList>
            <person name="Ban H."/>
            <person name="Sato S."/>
            <person name="Yoshikawa S."/>
            <person name="Kazumasa Y."/>
            <person name="Nakamura Y."/>
            <person name="Ichinomiya M."/>
            <person name="Saitoh K."/>
            <person name="Sato N."/>
            <person name="Blanc-Mathieu R."/>
            <person name="Endo H."/>
            <person name="Kuwata A."/>
            <person name="Ogata H."/>
        </authorList>
    </citation>
    <scope>NUCLEOTIDE SEQUENCE</scope>
</reference>
<dbReference type="EMBL" id="BRXZ01008077">
    <property type="protein sequence ID" value="GMI20888.1"/>
    <property type="molecule type" value="Genomic_DNA"/>
</dbReference>
<dbReference type="Gene3D" id="3.40.50.150">
    <property type="entry name" value="Vaccinia Virus protein VP39"/>
    <property type="match status" value="1"/>
</dbReference>
<proteinExistence type="predicted"/>
<keyword evidence="2" id="KW-1185">Reference proteome</keyword>
<dbReference type="OrthoDB" id="194386at2759"/>
<comment type="caution">
    <text evidence="1">The sequence shown here is derived from an EMBL/GenBank/DDBJ whole genome shotgun (WGS) entry which is preliminary data.</text>
</comment>
<dbReference type="Proteomes" id="UP001165082">
    <property type="component" value="Unassembled WGS sequence"/>
</dbReference>
<dbReference type="Pfam" id="PF10294">
    <property type="entry name" value="Methyltransf_16"/>
    <property type="match status" value="1"/>
</dbReference>
<dbReference type="PANTHER" id="PTHR14614">
    <property type="entry name" value="HEPATOCELLULAR CARCINOMA-ASSOCIATED ANTIGEN"/>
    <property type="match status" value="1"/>
</dbReference>
<sequence>MNTPPSYQSQLSSLLTSSSSFTSSPLDADTIYSEFFFSLANQSSVTYEIETPVSTSISTSTAAPNSSSDKSHTVTVAQNQNLIDSTGGIIWETSYLLLQYLLLKISILGPNVTLQGFDISTHCDVGSGCGLLPIATQKAFNLDTTATEVGGEVLELLTSNCSNNGGSVSVSKLDWLSFHGGKEYDLVTGTDVLFREDLVVPLL</sequence>
<evidence type="ECO:0000313" key="2">
    <source>
        <dbReference type="Proteomes" id="UP001165082"/>
    </source>
</evidence>
<dbReference type="AlphaFoldDB" id="A0A9W7L158"/>
<protein>
    <submittedName>
        <fullName evidence="1">Uncharacterized protein</fullName>
    </submittedName>
</protein>